<dbReference type="OrthoDB" id="4301723at2"/>
<reference evidence="3 4" key="1">
    <citation type="submission" date="2019-10" db="EMBL/GenBank/DDBJ databases">
        <title>Whole genome shotgun sequence of Acrocarpospora macrocephala NBRC 16266.</title>
        <authorList>
            <person name="Ichikawa N."/>
            <person name="Kimura A."/>
            <person name="Kitahashi Y."/>
            <person name="Komaki H."/>
            <person name="Oguchi A."/>
        </authorList>
    </citation>
    <scope>NUCLEOTIDE SEQUENCE [LARGE SCALE GENOMIC DNA]</scope>
    <source>
        <strain evidence="3 4">NBRC 16266</strain>
    </source>
</reference>
<dbReference type="PANTHER" id="PTHR35526:SF3">
    <property type="entry name" value="ANTI-SIGMA-F FACTOR RSBW"/>
    <property type="match status" value="1"/>
</dbReference>
<dbReference type="GO" id="GO:0004674">
    <property type="term" value="F:protein serine/threonine kinase activity"/>
    <property type="evidence" value="ECO:0007669"/>
    <property type="project" value="UniProtKB-KW"/>
</dbReference>
<dbReference type="AlphaFoldDB" id="A0A5M3WHB5"/>
<dbReference type="InterPro" id="IPR003594">
    <property type="entry name" value="HATPase_dom"/>
</dbReference>
<comment type="caution">
    <text evidence="3">The sequence shown here is derived from an EMBL/GenBank/DDBJ whole genome shotgun (WGS) entry which is preliminary data.</text>
</comment>
<dbReference type="SUPFAM" id="SSF55874">
    <property type="entry name" value="ATPase domain of HSP90 chaperone/DNA topoisomerase II/histidine kinase"/>
    <property type="match status" value="1"/>
</dbReference>
<protein>
    <recommendedName>
        <fullName evidence="2">Histidine kinase/HSP90-like ATPase domain-containing protein</fullName>
    </recommendedName>
</protein>
<dbReference type="EMBL" id="BLAE01000011">
    <property type="protein sequence ID" value="GES08527.1"/>
    <property type="molecule type" value="Genomic_DNA"/>
</dbReference>
<sequence>MPDVAVWKGTTLRRSAKTPRQARQAIKLWLADGCPAVRSDALLVVSELVTNVLQHVPLGVQRDWVKVRLGIRDDFVRVEVIDPGTATPEPRFVPVQMDSMESSGRGLGLVASLSVRCGTERMECGHRVVWADLAHPGSFAAPPEVT</sequence>
<dbReference type="RefSeq" id="WP_155354138.1">
    <property type="nucleotide sequence ID" value="NZ_BAAAHL010000046.1"/>
</dbReference>
<accession>A0A5M3WHB5</accession>
<evidence type="ECO:0000313" key="4">
    <source>
        <dbReference type="Proteomes" id="UP000331127"/>
    </source>
</evidence>
<feature type="domain" description="Histidine kinase/HSP90-like ATPase" evidence="2">
    <location>
        <begin position="20"/>
        <end position="121"/>
    </location>
</feature>
<evidence type="ECO:0000259" key="2">
    <source>
        <dbReference type="Pfam" id="PF13581"/>
    </source>
</evidence>
<dbReference type="InterPro" id="IPR050267">
    <property type="entry name" value="Anti-sigma-factor_SerPK"/>
</dbReference>
<evidence type="ECO:0000313" key="3">
    <source>
        <dbReference type="EMBL" id="GES08527.1"/>
    </source>
</evidence>
<dbReference type="PANTHER" id="PTHR35526">
    <property type="entry name" value="ANTI-SIGMA-F FACTOR RSBW-RELATED"/>
    <property type="match status" value="1"/>
</dbReference>
<dbReference type="Pfam" id="PF13581">
    <property type="entry name" value="HATPase_c_2"/>
    <property type="match status" value="1"/>
</dbReference>
<keyword evidence="4" id="KW-1185">Reference proteome</keyword>
<gene>
    <name evidence="3" type="ORF">Amac_021230</name>
</gene>
<keyword evidence="1" id="KW-0723">Serine/threonine-protein kinase</keyword>
<dbReference type="Gene3D" id="3.30.565.10">
    <property type="entry name" value="Histidine kinase-like ATPase, C-terminal domain"/>
    <property type="match status" value="1"/>
</dbReference>
<dbReference type="Proteomes" id="UP000331127">
    <property type="component" value="Unassembled WGS sequence"/>
</dbReference>
<keyword evidence="1" id="KW-0418">Kinase</keyword>
<dbReference type="CDD" id="cd16936">
    <property type="entry name" value="HATPase_RsbW-like"/>
    <property type="match status" value="1"/>
</dbReference>
<evidence type="ECO:0000256" key="1">
    <source>
        <dbReference type="ARBA" id="ARBA00022527"/>
    </source>
</evidence>
<organism evidence="3 4">
    <name type="scientific">Acrocarpospora macrocephala</name>
    <dbReference type="NCBI Taxonomy" id="150177"/>
    <lineage>
        <taxon>Bacteria</taxon>
        <taxon>Bacillati</taxon>
        <taxon>Actinomycetota</taxon>
        <taxon>Actinomycetes</taxon>
        <taxon>Streptosporangiales</taxon>
        <taxon>Streptosporangiaceae</taxon>
        <taxon>Acrocarpospora</taxon>
    </lineage>
</organism>
<proteinExistence type="predicted"/>
<keyword evidence="1" id="KW-0808">Transferase</keyword>
<dbReference type="InterPro" id="IPR036890">
    <property type="entry name" value="HATPase_C_sf"/>
</dbReference>
<name>A0A5M3WHB5_9ACTN</name>